<dbReference type="InterPro" id="IPR001387">
    <property type="entry name" value="Cro/C1-type_HTH"/>
</dbReference>
<dbReference type="Gene3D" id="1.10.260.40">
    <property type="entry name" value="lambda repressor-like DNA-binding domains"/>
    <property type="match status" value="1"/>
</dbReference>
<organism evidence="2 3">
    <name type="scientific">Streptomyces caniscabiei</name>
    <dbReference type="NCBI Taxonomy" id="2746961"/>
    <lineage>
        <taxon>Bacteria</taxon>
        <taxon>Bacillati</taxon>
        <taxon>Actinomycetota</taxon>
        <taxon>Actinomycetes</taxon>
        <taxon>Kitasatosporales</taxon>
        <taxon>Streptomycetaceae</taxon>
        <taxon>Streptomyces</taxon>
    </lineage>
</organism>
<proteinExistence type="predicted"/>
<evidence type="ECO:0000313" key="2">
    <source>
        <dbReference type="EMBL" id="MDX3037313.1"/>
    </source>
</evidence>
<name>A0ABU4MJ28_9ACTN</name>
<evidence type="ECO:0000313" key="3">
    <source>
        <dbReference type="Proteomes" id="UP001282474"/>
    </source>
</evidence>
<dbReference type="SMART" id="SM00530">
    <property type="entry name" value="HTH_XRE"/>
    <property type="match status" value="1"/>
</dbReference>
<dbReference type="CDD" id="cd00093">
    <property type="entry name" value="HTH_XRE"/>
    <property type="match status" value="1"/>
</dbReference>
<dbReference type="Pfam" id="PF01381">
    <property type="entry name" value="HTH_3"/>
    <property type="match status" value="1"/>
</dbReference>
<accession>A0ABU4MJ28</accession>
<keyword evidence="3" id="KW-1185">Reference proteome</keyword>
<comment type="caution">
    <text evidence="2">The sequence shown here is derived from an EMBL/GenBank/DDBJ whole genome shotgun (WGS) entry which is preliminary data.</text>
</comment>
<dbReference type="InterPro" id="IPR010982">
    <property type="entry name" value="Lambda_DNA-bd_dom_sf"/>
</dbReference>
<dbReference type="SUPFAM" id="SSF47413">
    <property type="entry name" value="lambda repressor-like DNA-binding domains"/>
    <property type="match status" value="1"/>
</dbReference>
<protein>
    <submittedName>
        <fullName evidence="2">Helix-turn-helix transcriptional regulator</fullName>
    </submittedName>
</protein>
<dbReference type="EMBL" id="JARAWJ010000005">
    <property type="protein sequence ID" value="MDX3037313.1"/>
    <property type="molecule type" value="Genomic_DNA"/>
</dbReference>
<feature type="domain" description="HTH cro/C1-type" evidence="1">
    <location>
        <begin position="13"/>
        <end position="67"/>
    </location>
</feature>
<evidence type="ECO:0000259" key="1">
    <source>
        <dbReference type="PROSITE" id="PS50943"/>
    </source>
</evidence>
<gene>
    <name evidence="2" type="ORF">PV383_09035</name>
</gene>
<dbReference type="PROSITE" id="PS50943">
    <property type="entry name" value="HTH_CROC1"/>
    <property type="match status" value="1"/>
</dbReference>
<sequence length="393" mass="42773">MPANTMREVGQRVAATRRAHRMTQQQLSEVSFVSLSMLRKIERGVRFPGDDTLDALAAALNVDPSRLLSGQQRTDSRVHEALPAISAALASHDDPDDGPVRPLHELQQSVADAVDWRLAAQYVQISRHIPDLLAELARALHIAPPDQRAQTASLLVNAYRCADAVAYKFGARDLSARLIDAMRSTVAEAQDPFLEASVAYVRTEVFFAARAHRPGLRALERAIDASPSPDSPTAAAARGALHMRAAVIASRAANPDAADIHMREAAELGEKVPEDVYQGTAFGPDSVNVHKVSVAVGLGDDHVQDALDVASDWKPPEDLPAERRSGFYIELGRAQLWAGLADDAFESLKVARRIAPQHTRGHRWAREDAATLRRLKRADAESLTSFAEWIGAV</sequence>
<reference evidence="2 3" key="1">
    <citation type="journal article" date="2023" name="Microb. Genom.">
        <title>Mesoterricola silvestris gen. nov., sp. nov., Mesoterricola sediminis sp. nov., Geothrix oryzae sp. nov., Geothrix edaphica sp. nov., Geothrix rubra sp. nov., and Geothrix limicola sp. nov., six novel members of Acidobacteriota isolated from soils.</title>
        <authorList>
            <person name="Weisberg A.J."/>
            <person name="Pearce E."/>
            <person name="Kramer C.G."/>
            <person name="Chang J.H."/>
            <person name="Clarke C.R."/>
        </authorList>
    </citation>
    <scope>NUCLEOTIDE SEQUENCE [LARGE SCALE GENOMIC DNA]</scope>
    <source>
        <strain evidence="2 3">NE20-4-1</strain>
    </source>
</reference>
<dbReference type="RefSeq" id="WP_193383426.1">
    <property type="nucleotide sequence ID" value="NZ_JABXWI010000001.1"/>
</dbReference>
<dbReference type="Proteomes" id="UP001282474">
    <property type="component" value="Unassembled WGS sequence"/>
</dbReference>